<sequence>MQIRSYFIFEQMPGDERIIYRHSPEMTQQSSLTKIKHRCFYIISITSLGQVHREHML</sequence>
<dbReference type="AlphaFoldDB" id="A0A0A9G6U6"/>
<organism evidence="1">
    <name type="scientific">Arundo donax</name>
    <name type="common">Giant reed</name>
    <name type="synonym">Donax arundinaceus</name>
    <dbReference type="NCBI Taxonomy" id="35708"/>
    <lineage>
        <taxon>Eukaryota</taxon>
        <taxon>Viridiplantae</taxon>
        <taxon>Streptophyta</taxon>
        <taxon>Embryophyta</taxon>
        <taxon>Tracheophyta</taxon>
        <taxon>Spermatophyta</taxon>
        <taxon>Magnoliopsida</taxon>
        <taxon>Liliopsida</taxon>
        <taxon>Poales</taxon>
        <taxon>Poaceae</taxon>
        <taxon>PACMAD clade</taxon>
        <taxon>Arundinoideae</taxon>
        <taxon>Arundineae</taxon>
        <taxon>Arundo</taxon>
    </lineage>
</organism>
<reference evidence="1" key="1">
    <citation type="submission" date="2014-09" db="EMBL/GenBank/DDBJ databases">
        <authorList>
            <person name="Magalhaes I.L.F."/>
            <person name="Oliveira U."/>
            <person name="Santos F.R."/>
            <person name="Vidigal T.H.D.A."/>
            <person name="Brescovit A.D."/>
            <person name="Santos A.J."/>
        </authorList>
    </citation>
    <scope>NUCLEOTIDE SEQUENCE</scope>
    <source>
        <tissue evidence="1">Shoot tissue taken approximately 20 cm above the soil surface</tissue>
    </source>
</reference>
<evidence type="ECO:0000313" key="1">
    <source>
        <dbReference type="EMBL" id="JAE16398.1"/>
    </source>
</evidence>
<proteinExistence type="predicted"/>
<accession>A0A0A9G6U6</accession>
<reference evidence="1" key="2">
    <citation type="journal article" date="2015" name="Data Brief">
        <title>Shoot transcriptome of the giant reed, Arundo donax.</title>
        <authorList>
            <person name="Barrero R.A."/>
            <person name="Guerrero F.D."/>
            <person name="Moolhuijzen P."/>
            <person name="Goolsby J.A."/>
            <person name="Tidwell J."/>
            <person name="Bellgard S.E."/>
            <person name="Bellgard M.I."/>
        </authorList>
    </citation>
    <scope>NUCLEOTIDE SEQUENCE</scope>
    <source>
        <tissue evidence="1">Shoot tissue taken approximately 20 cm above the soil surface</tissue>
    </source>
</reference>
<dbReference type="EMBL" id="GBRH01181498">
    <property type="protein sequence ID" value="JAE16398.1"/>
    <property type="molecule type" value="Transcribed_RNA"/>
</dbReference>
<name>A0A0A9G6U6_ARUDO</name>
<protein>
    <submittedName>
        <fullName evidence="1">Uncharacterized protein</fullName>
    </submittedName>
</protein>